<reference evidence="5" key="3">
    <citation type="submission" date="2025-04" db="UniProtKB">
        <authorList>
            <consortium name="RefSeq"/>
        </authorList>
    </citation>
    <scope>IDENTIFICATION</scope>
    <source>
        <strain evidence="5">CBS 304.34</strain>
    </source>
</reference>
<name>A0A6A6Z523_9PEZI</name>
<evidence type="ECO:0000256" key="1">
    <source>
        <dbReference type="SAM" id="MobiDB-lite"/>
    </source>
</evidence>
<dbReference type="GeneID" id="54468436"/>
<dbReference type="EMBL" id="MU003693">
    <property type="protein sequence ID" value="KAF2816232.1"/>
    <property type="molecule type" value="Genomic_DNA"/>
</dbReference>
<reference evidence="5" key="2">
    <citation type="submission" date="2020-04" db="EMBL/GenBank/DDBJ databases">
        <authorList>
            <consortium name="NCBI Genome Project"/>
        </authorList>
    </citation>
    <scope>NUCLEOTIDE SEQUENCE</scope>
    <source>
        <strain evidence="5">CBS 304.34</strain>
    </source>
</reference>
<evidence type="ECO:0000313" key="4">
    <source>
        <dbReference type="Proteomes" id="UP000504636"/>
    </source>
</evidence>
<gene>
    <name evidence="3 5" type="ORF">BDZ99DRAFT_566081</name>
</gene>
<dbReference type="InterPro" id="IPR054505">
    <property type="entry name" value="Myb_DNA-bind_8"/>
</dbReference>
<feature type="compositionally biased region" description="Basic and acidic residues" evidence="1">
    <location>
        <begin position="213"/>
        <end position="253"/>
    </location>
</feature>
<dbReference type="Proteomes" id="UP000504636">
    <property type="component" value="Unplaced"/>
</dbReference>
<feature type="compositionally biased region" description="Low complexity" evidence="1">
    <location>
        <begin position="125"/>
        <end position="137"/>
    </location>
</feature>
<dbReference type="AlphaFoldDB" id="A0A6A6Z523"/>
<organism evidence="3">
    <name type="scientific">Mytilinidion resinicola</name>
    <dbReference type="NCBI Taxonomy" id="574789"/>
    <lineage>
        <taxon>Eukaryota</taxon>
        <taxon>Fungi</taxon>
        <taxon>Dikarya</taxon>
        <taxon>Ascomycota</taxon>
        <taxon>Pezizomycotina</taxon>
        <taxon>Dothideomycetes</taxon>
        <taxon>Pleosporomycetidae</taxon>
        <taxon>Mytilinidiales</taxon>
        <taxon>Mytilinidiaceae</taxon>
        <taxon>Mytilinidion</taxon>
    </lineage>
</organism>
<keyword evidence="4" id="KW-1185">Reference proteome</keyword>
<evidence type="ECO:0000313" key="3">
    <source>
        <dbReference type="EMBL" id="KAF2816232.1"/>
    </source>
</evidence>
<dbReference type="OrthoDB" id="3944408at2759"/>
<reference evidence="3 5" key="1">
    <citation type="journal article" date="2020" name="Stud. Mycol.">
        <title>101 Dothideomycetes genomes: a test case for predicting lifestyles and emergence of pathogens.</title>
        <authorList>
            <person name="Haridas S."/>
            <person name="Albert R."/>
            <person name="Binder M."/>
            <person name="Bloem J."/>
            <person name="Labutti K."/>
            <person name="Salamov A."/>
            <person name="Andreopoulos B."/>
            <person name="Baker S."/>
            <person name="Barry K."/>
            <person name="Bills G."/>
            <person name="Bluhm B."/>
            <person name="Cannon C."/>
            <person name="Castanera R."/>
            <person name="Culley D."/>
            <person name="Daum C."/>
            <person name="Ezra D."/>
            <person name="Gonzalez J."/>
            <person name="Henrissat B."/>
            <person name="Kuo A."/>
            <person name="Liang C."/>
            <person name="Lipzen A."/>
            <person name="Lutzoni F."/>
            <person name="Magnuson J."/>
            <person name="Mondo S."/>
            <person name="Nolan M."/>
            <person name="Ohm R."/>
            <person name="Pangilinan J."/>
            <person name="Park H.-J."/>
            <person name="Ramirez L."/>
            <person name="Alfaro M."/>
            <person name="Sun H."/>
            <person name="Tritt A."/>
            <person name="Yoshinaga Y."/>
            <person name="Zwiers L.-H."/>
            <person name="Turgeon B."/>
            <person name="Goodwin S."/>
            <person name="Spatafora J."/>
            <person name="Crous P."/>
            <person name="Grigoriev I."/>
        </authorList>
    </citation>
    <scope>NUCLEOTIDE SEQUENCE</scope>
    <source>
        <strain evidence="3 5">CBS 304.34</strain>
    </source>
</reference>
<feature type="compositionally biased region" description="Low complexity" evidence="1">
    <location>
        <begin position="186"/>
        <end position="197"/>
    </location>
</feature>
<feature type="region of interest" description="Disordered" evidence="1">
    <location>
        <begin position="115"/>
        <end position="253"/>
    </location>
</feature>
<feature type="domain" description="Myb-like DNA-binding" evidence="2">
    <location>
        <begin position="62"/>
        <end position="108"/>
    </location>
</feature>
<evidence type="ECO:0000313" key="5">
    <source>
        <dbReference type="RefSeq" id="XP_033583196.1"/>
    </source>
</evidence>
<accession>A0A6A6Z523</accession>
<protein>
    <recommendedName>
        <fullName evidence="2">Myb-like DNA-binding domain-containing protein</fullName>
    </recommendedName>
</protein>
<evidence type="ECO:0000259" key="2">
    <source>
        <dbReference type="Pfam" id="PF22980"/>
    </source>
</evidence>
<proteinExistence type="predicted"/>
<dbReference type="Pfam" id="PF22980">
    <property type="entry name" value="Myb_DNA-bind_8"/>
    <property type="match status" value="2"/>
</dbReference>
<dbReference type="RefSeq" id="XP_033583196.1">
    <property type="nucleotide sequence ID" value="XM_033727543.1"/>
</dbReference>
<sequence>MPSEDENIKFLYLILTINGPPNALINWDAVGSALNLKKGAVTKRWSRLQKAIKDGTNPGPSAHELLWLLVKHTSGEAGKSFDWKVIAEACYTTPGAASKRFSRLKQAQAAGTLFTKDSENSNESAATKGEAAGKTAGISKRKRDDSVTPTDAADAMPSPGQDHVENEHNEDDEASPKSPKKRKAPVAKAKSPAKPKANGGAVKALRARKTTRVQKEVVEEDDGQHHQDNGQRQDVVIKQEHHESPAPEHEHEAAEGLEHTFMPLSYYQNPVPQNDLSAGWRVSNQSNEYNVYSTYDRLPGYGVPADVARNIFGDVV</sequence>
<feature type="domain" description="Myb-like DNA-binding" evidence="2">
    <location>
        <begin position="5"/>
        <end position="53"/>
    </location>
</feature>